<accession>A0A0M9VTJ7</accession>
<keyword evidence="2 8" id="KW-0732">Signal</keyword>
<dbReference type="InterPro" id="IPR001623">
    <property type="entry name" value="DnaJ_domain"/>
</dbReference>
<evidence type="ECO:0000256" key="4">
    <source>
        <dbReference type="ARBA" id="ARBA00023136"/>
    </source>
</evidence>
<feature type="chain" id="PRO_5005839301" evidence="8">
    <location>
        <begin position="21"/>
        <end position="430"/>
    </location>
</feature>
<keyword evidence="4 7" id="KW-0472">Membrane</keyword>
<dbReference type="CDD" id="cd06257">
    <property type="entry name" value="DnaJ"/>
    <property type="match status" value="1"/>
</dbReference>
<dbReference type="SMART" id="SM00271">
    <property type="entry name" value="DnaJ"/>
    <property type="match status" value="1"/>
</dbReference>
<feature type="region of interest" description="Disordered" evidence="6">
    <location>
        <begin position="224"/>
        <end position="292"/>
    </location>
</feature>
<dbReference type="PRINTS" id="PR00625">
    <property type="entry name" value="JDOMAIN"/>
</dbReference>
<feature type="domain" description="J" evidence="9">
    <location>
        <begin position="45"/>
        <end position="140"/>
    </location>
</feature>
<dbReference type="PROSITE" id="PS50076">
    <property type="entry name" value="DNAJ_2"/>
    <property type="match status" value="1"/>
</dbReference>
<dbReference type="OrthoDB" id="413400at2759"/>
<evidence type="ECO:0000256" key="7">
    <source>
        <dbReference type="SAM" id="Phobius"/>
    </source>
</evidence>
<comment type="caution">
    <text evidence="10">The sequence shown here is derived from an EMBL/GenBank/DDBJ whole genome shotgun (WGS) entry which is preliminary data.</text>
</comment>
<dbReference type="InterPro" id="IPR052606">
    <property type="entry name" value="DnaJ_domain_protein"/>
</dbReference>
<dbReference type="PANTHER" id="PTHR44653">
    <property type="entry name" value="DNAJ HOMOLOG SUBFAMILY C MEMBER 1"/>
    <property type="match status" value="1"/>
</dbReference>
<protein>
    <submittedName>
        <fullName evidence="10">Putative J domain-containing protein</fullName>
    </submittedName>
</protein>
<dbReference type="InterPro" id="IPR036869">
    <property type="entry name" value="J_dom_sf"/>
</dbReference>
<feature type="compositionally biased region" description="Basic and acidic residues" evidence="6">
    <location>
        <begin position="251"/>
        <end position="264"/>
    </location>
</feature>
<dbReference type="GO" id="GO:0012505">
    <property type="term" value="C:endomembrane system"/>
    <property type="evidence" value="ECO:0007669"/>
    <property type="project" value="UniProtKB-SubCell"/>
</dbReference>
<gene>
    <name evidence="10" type="ORF">ESCO_000808</name>
</gene>
<dbReference type="EMBL" id="LGSR01000020">
    <property type="protein sequence ID" value="KOS18873.1"/>
    <property type="molecule type" value="Genomic_DNA"/>
</dbReference>
<dbReference type="Gene3D" id="1.10.287.110">
    <property type="entry name" value="DnaJ domain"/>
    <property type="match status" value="1"/>
</dbReference>
<dbReference type="PANTHER" id="PTHR44653:SF2">
    <property type="entry name" value="DNAJ HOMOLOG SUBFAMILY C MEMBER 1"/>
    <property type="match status" value="1"/>
</dbReference>
<evidence type="ECO:0000313" key="10">
    <source>
        <dbReference type="EMBL" id="KOS18873.1"/>
    </source>
</evidence>
<evidence type="ECO:0000256" key="5">
    <source>
        <dbReference type="ARBA" id="ARBA00037847"/>
    </source>
</evidence>
<dbReference type="AlphaFoldDB" id="A0A0M9VTJ7"/>
<sequence>MKISYLAIGLLSLLTPLTAAWSKEDREIFRIRDEIAAHETDPSATFYDILGVAASASQDDINKAYRQKSRSLHPDKVKQQLKAERVRKVKGAGAGAGAVKPPSAAEVRKAVKDASDRQARLSLIAGILRGPSRDRYDHFLANGFPLWKGTDYYYNRYRPGLGTVMLGLFFTVGGGIHYLALYMSWKRQKEFVERYVTFARNAAWGNSAGIPNIDALAAAAAAAAPAPAPEDDEAEGSEAGPPQPMNRRQRRFQEKESRKEDGRAPKKSRKAALQASKKASREQSATRPAGVRKRVVAENGKVLVVDSQGYVFLEGEDEDGNVNEYLLDPNELAQPTFRDTAVVRVPVWLFRSSVGRFLPNNEAAEGETAGEQEVGQIEAEGEDAAQAIASSDSAGDDFEMVDQNAETVGRAKASGAQQGGKASKRKTKKR</sequence>
<feature type="signal peptide" evidence="8">
    <location>
        <begin position="1"/>
        <end position="20"/>
    </location>
</feature>
<keyword evidence="3 7" id="KW-1133">Transmembrane helix</keyword>
<evidence type="ECO:0000313" key="11">
    <source>
        <dbReference type="Proteomes" id="UP000053831"/>
    </source>
</evidence>
<reference evidence="10 11" key="1">
    <citation type="submission" date="2015-07" db="EMBL/GenBank/DDBJ databases">
        <title>The genome of the fungus Escovopsis weberi, a specialized disease agent of ant agriculture.</title>
        <authorList>
            <person name="de Man T.J."/>
            <person name="Stajich J.E."/>
            <person name="Kubicek C.P."/>
            <person name="Chenthamara K."/>
            <person name="Atanasova L."/>
            <person name="Druzhinina I.S."/>
            <person name="Birnbaum S."/>
            <person name="Barribeau S.M."/>
            <person name="Teiling C."/>
            <person name="Suen G."/>
            <person name="Currie C."/>
            <person name="Gerardo N.M."/>
        </authorList>
    </citation>
    <scope>NUCLEOTIDE SEQUENCE [LARGE SCALE GENOMIC DNA]</scope>
</reference>
<keyword evidence="11" id="KW-1185">Reference proteome</keyword>
<evidence type="ECO:0000256" key="2">
    <source>
        <dbReference type="ARBA" id="ARBA00022729"/>
    </source>
</evidence>
<comment type="subcellular location">
    <subcellularLocation>
        <location evidence="5">Endomembrane system</location>
        <topology evidence="5">Single-pass membrane protein</topology>
    </subcellularLocation>
</comment>
<feature type="transmembrane region" description="Helical" evidence="7">
    <location>
        <begin position="164"/>
        <end position="185"/>
    </location>
</feature>
<dbReference type="Pfam" id="PF00226">
    <property type="entry name" value="DnaJ"/>
    <property type="match status" value="1"/>
</dbReference>
<feature type="compositionally biased region" description="Low complexity" evidence="6">
    <location>
        <begin position="411"/>
        <end position="421"/>
    </location>
</feature>
<keyword evidence="1 7" id="KW-0812">Transmembrane</keyword>
<name>A0A0M9VTJ7_ESCWE</name>
<dbReference type="SUPFAM" id="SSF46565">
    <property type="entry name" value="Chaperone J-domain"/>
    <property type="match status" value="1"/>
</dbReference>
<evidence type="ECO:0000259" key="9">
    <source>
        <dbReference type="PROSITE" id="PS50076"/>
    </source>
</evidence>
<evidence type="ECO:0000256" key="3">
    <source>
        <dbReference type="ARBA" id="ARBA00022989"/>
    </source>
</evidence>
<organism evidence="10 11">
    <name type="scientific">Escovopsis weberi</name>
    <dbReference type="NCBI Taxonomy" id="150374"/>
    <lineage>
        <taxon>Eukaryota</taxon>
        <taxon>Fungi</taxon>
        <taxon>Dikarya</taxon>
        <taxon>Ascomycota</taxon>
        <taxon>Pezizomycotina</taxon>
        <taxon>Sordariomycetes</taxon>
        <taxon>Hypocreomycetidae</taxon>
        <taxon>Hypocreales</taxon>
        <taxon>Hypocreaceae</taxon>
        <taxon>Escovopsis</taxon>
    </lineage>
</organism>
<feature type="region of interest" description="Disordered" evidence="6">
    <location>
        <begin position="404"/>
        <end position="430"/>
    </location>
</feature>
<dbReference type="STRING" id="150374.A0A0M9VTJ7"/>
<evidence type="ECO:0000256" key="6">
    <source>
        <dbReference type="SAM" id="MobiDB-lite"/>
    </source>
</evidence>
<dbReference type="Proteomes" id="UP000053831">
    <property type="component" value="Unassembled WGS sequence"/>
</dbReference>
<proteinExistence type="predicted"/>
<evidence type="ECO:0000256" key="1">
    <source>
        <dbReference type="ARBA" id="ARBA00022692"/>
    </source>
</evidence>
<evidence type="ECO:0000256" key="8">
    <source>
        <dbReference type="SAM" id="SignalP"/>
    </source>
</evidence>